<feature type="compositionally biased region" description="Basic and acidic residues" evidence="1">
    <location>
        <begin position="44"/>
        <end position="56"/>
    </location>
</feature>
<accession>A0A9P5GUB7</accession>
<feature type="compositionally biased region" description="Low complexity" evidence="1">
    <location>
        <begin position="68"/>
        <end position="81"/>
    </location>
</feature>
<name>A0A9P5GUB7_9HYPO</name>
<comment type="caution">
    <text evidence="2">The sequence shown here is derived from an EMBL/GenBank/DDBJ whole genome shotgun (WGS) entry which is preliminary data.</text>
</comment>
<gene>
    <name evidence="2" type="ORF">G7Z17_g12305</name>
</gene>
<organism evidence="2 3">
    <name type="scientific">Cylindrodendrum hubeiense</name>
    <dbReference type="NCBI Taxonomy" id="595255"/>
    <lineage>
        <taxon>Eukaryota</taxon>
        <taxon>Fungi</taxon>
        <taxon>Dikarya</taxon>
        <taxon>Ascomycota</taxon>
        <taxon>Pezizomycotina</taxon>
        <taxon>Sordariomycetes</taxon>
        <taxon>Hypocreomycetidae</taxon>
        <taxon>Hypocreales</taxon>
        <taxon>Nectriaceae</taxon>
        <taxon>Cylindrodendrum</taxon>
    </lineage>
</organism>
<proteinExistence type="predicted"/>
<feature type="compositionally biased region" description="Polar residues" evidence="1">
    <location>
        <begin position="1"/>
        <end position="11"/>
    </location>
</feature>
<feature type="region of interest" description="Disordered" evidence="1">
    <location>
        <begin position="1"/>
        <end position="112"/>
    </location>
</feature>
<reference evidence="2" key="1">
    <citation type="submission" date="2020-03" db="EMBL/GenBank/DDBJ databases">
        <title>Draft Genome Sequence of Cylindrodendrum hubeiense.</title>
        <authorList>
            <person name="Buettner E."/>
            <person name="Kellner H."/>
        </authorList>
    </citation>
    <scope>NUCLEOTIDE SEQUENCE</scope>
    <source>
        <strain evidence="2">IHI 201604</strain>
    </source>
</reference>
<sequence>MQHRSSSQQGVIASGRWTDGGSNGIVERSGFGQVSGQAFGQGLEEERDREAKGKRLQERRRRNNEDMSPPSSSVTRSLSSRRLQRAKGKGVQGRVPPSAGMYRDTPSSSGMG</sequence>
<evidence type="ECO:0000256" key="1">
    <source>
        <dbReference type="SAM" id="MobiDB-lite"/>
    </source>
</evidence>
<evidence type="ECO:0000313" key="3">
    <source>
        <dbReference type="Proteomes" id="UP000722485"/>
    </source>
</evidence>
<dbReference type="EMBL" id="JAANBB010000541">
    <property type="protein sequence ID" value="KAF7539983.1"/>
    <property type="molecule type" value="Genomic_DNA"/>
</dbReference>
<evidence type="ECO:0000313" key="2">
    <source>
        <dbReference type="EMBL" id="KAF7539983.1"/>
    </source>
</evidence>
<dbReference type="AlphaFoldDB" id="A0A9P5GUB7"/>
<protein>
    <submittedName>
        <fullName evidence="2">Uncharacterized protein</fullName>
    </submittedName>
</protein>
<dbReference type="Proteomes" id="UP000722485">
    <property type="component" value="Unassembled WGS sequence"/>
</dbReference>
<keyword evidence="3" id="KW-1185">Reference proteome</keyword>